<name>A0A076JFM7_BIFAD</name>
<dbReference type="InterPro" id="IPR000600">
    <property type="entry name" value="ROK"/>
</dbReference>
<reference evidence="2 3" key="1">
    <citation type="journal article" date="2016" name="Sci. Rep.">
        <title>Evaluation of genetic diversity among strains of the human gut commensal Bifidobacterium adolescentis.</title>
        <authorList>
            <person name="Duranti S."/>
            <person name="Milani C."/>
            <person name="Lugli G.A."/>
            <person name="Mancabelli L."/>
            <person name="Turroni F."/>
            <person name="Ferrario C."/>
            <person name="Mangifesta M."/>
            <person name="Viappiani A."/>
            <person name="Sanchez B."/>
            <person name="Margolles A."/>
            <person name="van Sinderen D."/>
            <person name="Ventura M."/>
        </authorList>
    </citation>
    <scope>NUCLEOTIDE SEQUENCE [LARGE SCALE GENOMIC DNA]</scope>
    <source>
        <strain evidence="2 3">487B</strain>
    </source>
</reference>
<evidence type="ECO:0000313" key="2">
    <source>
        <dbReference type="EMBL" id="OSG87555.1"/>
    </source>
</evidence>
<proteinExistence type="inferred from homology"/>
<organism evidence="2 3">
    <name type="scientific">Bifidobacterium adolescentis</name>
    <dbReference type="NCBI Taxonomy" id="1680"/>
    <lineage>
        <taxon>Bacteria</taxon>
        <taxon>Bacillati</taxon>
        <taxon>Actinomycetota</taxon>
        <taxon>Actinomycetes</taxon>
        <taxon>Bifidobacteriales</taxon>
        <taxon>Bifidobacteriaceae</taxon>
        <taxon>Bifidobacterium</taxon>
    </lineage>
</organism>
<comment type="caution">
    <text evidence="2">The sequence shown here is derived from an EMBL/GenBank/DDBJ whole genome shotgun (WGS) entry which is preliminary data.</text>
</comment>
<comment type="similarity">
    <text evidence="1">Belongs to the ROK (NagC/XylR) family.</text>
</comment>
<dbReference type="AlphaFoldDB" id="A0A076JFM7"/>
<dbReference type="RefSeq" id="WP_038444171.1">
    <property type="nucleotide sequence ID" value="NZ_CP007443.1"/>
</dbReference>
<evidence type="ECO:0000256" key="1">
    <source>
        <dbReference type="ARBA" id="ARBA00006479"/>
    </source>
</evidence>
<evidence type="ECO:0000313" key="3">
    <source>
        <dbReference type="Proteomes" id="UP000193377"/>
    </source>
</evidence>
<dbReference type="PANTHER" id="PTHR18964:SF149">
    <property type="entry name" value="BIFUNCTIONAL UDP-N-ACETYLGLUCOSAMINE 2-EPIMERASE_N-ACETYLMANNOSAMINE KINASE"/>
    <property type="match status" value="1"/>
</dbReference>
<dbReference type="SUPFAM" id="SSF46785">
    <property type="entry name" value="Winged helix' DNA-binding domain"/>
    <property type="match status" value="1"/>
</dbReference>
<dbReference type="KEGG" id="badl:BADO_0438"/>
<dbReference type="PANTHER" id="PTHR18964">
    <property type="entry name" value="ROK (REPRESSOR, ORF, KINASE) FAMILY"/>
    <property type="match status" value="1"/>
</dbReference>
<protein>
    <submittedName>
        <fullName evidence="2">XylR-type repressor</fullName>
    </submittedName>
</protein>
<dbReference type="Gene3D" id="3.30.420.40">
    <property type="match status" value="2"/>
</dbReference>
<accession>A0A076JFM7</accession>
<dbReference type="Gene3D" id="1.10.10.10">
    <property type="entry name" value="Winged helix-like DNA-binding domain superfamily/Winged helix DNA-binding domain"/>
    <property type="match status" value="1"/>
</dbReference>
<dbReference type="Proteomes" id="UP000193377">
    <property type="component" value="Unassembled WGS sequence"/>
</dbReference>
<dbReference type="Pfam" id="PF00480">
    <property type="entry name" value="ROK"/>
    <property type="match status" value="1"/>
</dbReference>
<dbReference type="eggNOG" id="COG1940">
    <property type="taxonomic scope" value="Bacteria"/>
</dbReference>
<dbReference type="SUPFAM" id="SSF53067">
    <property type="entry name" value="Actin-like ATPase domain"/>
    <property type="match status" value="2"/>
</dbReference>
<gene>
    <name evidence="2" type="ORF">B0487_0473</name>
</gene>
<sequence>MASLRRINQDDLRNHNLSVVIDTLLRASTPMSRANLAKETGLTKATMSLLVSLLIDAGIVKEGEPQNSSSYGRPSTPLALGGGKVCGIGMQVNTDGYGCVALDINRDTLGYEWVDADMGGVDPEGVFGRLDAMVGAMEDRLEGEGCIVAGVACALPGLVTSERQLLTARNLGWENIDLSRFDVMRRYDVRPGNEAKMAAIAQIPGYACARADFLDAVDCTDSFIYLSCDIGIGGAIVRDGEVVAGSHGFAGEIGHVSVALDGPLCRCGRKGCLEAYAGRRSLVEASGVVGGDEASTSQALDRMLDAWHTGDRQTVEAVDRAVDALTSAIGSAVNLVDVDTVLLGGWWINFGQSFYEMLESRLKEQVLGVSDMQVSVSMPPVADHPALYGAAEVGLRRFIDNPLGFIADKA</sequence>
<dbReference type="InterPro" id="IPR036390">
    <property type="entry name" value="WH_DNA-bd_sf"/>
</dbReference>
<dbReference type="InterPro" id="IPR043129">
    <property type="entry name" value="ATPase_NBD"/>
</dbReference>
<dbReference type="EMBL" id="LNKD01000001">
    <property type="protein sequence ID" value="OSG87555.1"/>
    <property type="molecule type" value="Genomic_DNA"/>
</dbReference>
<dbReference type="InterPro" id="IPR036388">
    <property type="entry name" value="WH-like_DNA-bd_sf"/>
</dbReference>